<dbReference type="Pfam" id="PF13639">
    <property type="entry name" value="zf-RING_2"/>
    <property type="match status" value="1"/>
</dbReference>
<dbReference type="Gene3D" id="3.30.40.10">
    <property type="entry name" value="Zinc/RING finger domain, C3HC4 (zinc finger)"/>
    <property type="match status" value="1"/>
</dbReference>
<dbReference type="InterPro" id="IPR001841">
    <property type="entry name" value="Znf_RING"/>
</dbReference>
<dbReference type="InterPro" id="IPR013083">
    <property type="entry name" value="Znf_RING/FYVE/PHD"/>
</dbReference>
<reference evidence="2" key="1">
    <citation type="journal article" date="2020" name="Nature">
        <title>Giant virus diversity and host interactions through global metagenomics.</title>
        <authorList>
            <person name="Schulz F."/>
            <person name="Roux S."/>
            <person name="Paez-Espino D."/>
            <person name="Jungbluth S."/>
            <person name="Walsh D.A."/>
            <person name="Denef V.J."/>
            <person name="McMahon K.D."/>
            <person name="Konstantinidis K.T."/>
            <person name="Eloe-Fadrosh E.A."/>
            <person name="Kyrpides N.C."/>
            <person name="Woyke T."/>
        </authorList>
    </citation>
    <scope>NUCLEOTIDE SEQUENCE</scope>
    <source>
        <strain evidence="2">GVMAG-M-3300027759-42</strain>
    </source>
</reference>
<dbReference type="PROSITE" id="PS50089">
    <property type="entry name" value="ZF_RING_2"/>
    <property type="match status" value="1"/>
</dbReference>
<feature type="domain" description="RING-type" evidence="1">
    <location>
        <begin position="164"/>
        <end position="206"/>
    </location>
</feature>
<name>A0A6C0L916_9ZZZZ</name>
<accession>A0A6C0L916</accession>
<organism evidence="2">
    <name type="scientific">viral metagenome</name>
    <dbReference type="NCBI Taxonomy" id="1070528"/>
    <lineage>
        <taxon>unclassified sequences</taxon>
        <taxon>metagenomes</taxon>
        <taxon>organismal metagenomes</taxon>
    </lineage>
</organism>
<proteinExistence type="predicted"/>
<dbReference type="SUPFAM" id="SSF57850">
    <property type="entry name" value="RING/U-box"/>
    <property type="match status" value="1"/>
</dbReference>
<protein>
    <recommendedName>
        <fullName evidence="1">RING-type domain-containing protein</fullName>
    </recommendedName>
</protein>
<dbReference type="EMBL" id="MN740443">
    <property type="protein sequence ID" value="QHU26585.1"/>
    <property type="molecule type" value="Genomic_DNA"/>
</dbReference>
<evidence type="ECO:0000259" key="1">
    <source>
        <dbReference type="PROSITE" id="PS50089"/>
    </source>
</evidence>
<evidence type="ECO:0000313" key="2">
    <source>
        <dbReference type="EMBL" id="QHU26585.1"/>
    </source>
</evidence>
<dbReference type="PANTHER" id="PTHR45676">
    <property type="entry name" value="RING-H2 FINGER PROTEIN ATL51-RELATED"/>
    <property type="match status" value="1"/>
</dbReference>
<dbReference type="AlphaFoldDB" id="A0A6C0L916"/>
<sequence length="283" mass="33720">MDNTFNGFNGFNGQDELYRLLQELTRLQNNNRNRSNTPRTRTGRTNDNEEIIALLREVVYSYNTNIRDYQDNTRIILQTIHLLASNTNSTNRRAPTNERRNDTDYYYYYSRILPYINRVNRQDTPINTFNENVIVRPTNEQFHSATIDYDFSIDDIVNNTNTRCPIVLEDFQEGDRVCKIRHCGHTFYREQIYNWFQVNVRCPVCRYDIRDYSTNNTPQQNDQSLTDEELQNTLRNRISNSLMSIIDQYYSETDLSQNLTFDFEFPVVYNDVSGNYLHLTHLI</sequence>